<gene>
    <name evidence="2" type="ORF">M569_13039</name>
</gene>
<evidence type="ECO:0000256" key="1">
    <source>
        <dbReference type="ARBA" id="ARBA00009861"/>
    </source>
</evidence>
<dbReference type="InterPro" id="IPR050898">
    <property type="entry name" value="Plant_acyltransferase"/>
</dbReference>
<dbReference type="Gene3D" id="3.30.559.10">
    <property type="entry name" value="Chloramphenicol acetyltransferase-like domain"/>
    <property type="match status" value="2"/>
</dbReference>
<accession>S8DG17</accession>
<dbReference type="PANTHER" id="PTHR31147:SF33">
    <property type="entry name" value="N-HYDROXYCINNAMOYL_BENZOYLTRANSFERASE, PUTATIVE-RELATED"/>
    <property type="match status" value="1"/>
</dbReference>
<sequence>MEIKVGETVVVRPAAAPFSEAHVLSLSHLDTDRNLLVILRYLRVYSGDNPNRRLDDPFRVITAALSAALVPYYPLAGSLRRRKADGRLELHCEPGDGVPVLSAGADFPISDLGSFSDRLAPDPNPDAYPARPISLQITRFSCGGFVLGAAVHHAVCDGLGATSFFSAVAEFARGSISATVTPVWERSALLGPRKPPRIEFPIADFLGLDGGFFPYSDPIVPARRQVLDVSEESVEGLKALLHSKTGSKFSTFEALGAFLWRARTRAYEVARAEKVTFAYSINIRKAMDPPLPSGYWGNGCVPMYVHLTAGEVAAERPIWETAAAIKRSKSYAGAEYVYSFVDFQELHYGDGINGGRTVSAFTDWRHLGHSGVDFGWGAPVAVEPLSRRLLGSVEPCFFLPAEDGGGLKVVVHLQENVIPAFRREMRELEIL</sequence>
<comment type="caution">
    <text evidence="2">The sequence shown here is derived from an EMBL/GenBank/DDBJ whole genome shotgun (WGS) entry which is preliminary data.</text>
</comment>
<reference evidence="2 3" key="1">
    <citation type="journal article" date="2013" name="BMC Genomics">
        <title>The miniature genome of a carnivorous plant Genlisea aurea contains a low number of genes and short non-coding sequences.</title>
        <authorList>
            <person name="Leushkin E.V."/>
            <person name="Sutormin R.A."/>
            <person name="Nabieva E.R."/>
            <person name="Penin A.A."/>
            <person name="Kondrashov A.S."/>
            <person name="Logacheva M.D."/>
        </authorList>
    </citation>
    <scope>NUCLEOTIDE SEQUENCE [LARGE SCALE GENOMIC DNA]</scope>
</reference>
<dbReference type="Proteomes" id="UP000015453">
    <property type="component" value="Unassembled WGS sequence"/>
</dbReference>
<dbReference type="EMBL" id="AUSU01006611">
    <property type="protein sequence ID" value="EPS61753.1"/>
    <property type="molecule type" value="Genomic_DNA"/>
</dbReference>
<comment type="similarity">
    <text evidence="1">Belongs to the plant acyltransferase family.</text>
</comment>
<proteinExistence type="inferred from homology"/>
<dbReference type="OrthoDB" id="671439at2759"/>
<organism evidence="2 3">
    <name type="scientific">Genlisea aurea</name>
    <dbReference type="NCBI Taxonomy" id="192259"/>
    <lineage>
        <taxon>Eukaryota</taxon>
        <taxon>Viridiplantae</taxon>
        <taxon>Streptophyta</taxon>
        <taxon>Embryophyta</taxon>
        <taxon>Tracheophyta</taxon>
        <taxon>Spermatophyta</taxon>
        <taxon>Magnoliopsida</taxon>
        <taxon>eudicotyledons</taxon>
        <taxon>Gunneridae</taxon>
        <taxon>Pentapetalae</taxon>
        <taxon>asterids</taxon>
        <taxon>lamiids</taxon>
        <taxon>Lamiales</taxon>
        <taxon>Lentibulariaceae</taxon>
        <taxon>Genlisea</taxon>
    </lineage>
</organism>
<dbReference type="Pfam" id="PF02458">
    <property type="entry name" value="Transferase"/>
    <property type="match status" value="1"/>
</dbReference>
<name>S8DG17_9LAMI</name>
<protein>
    <submittedName>
        <fullName evidence="2">Uncharacterized protein</fullName>
    </submittedName>
</protein>
<evidence type="ECO:0000313" key="3">
    <source>
        <dbReference type="Proteomes" id="UP000015453"/>
    </source>
</evidence>
<dbReference type="InterPro" id="IPR023213">
    <property type="entry name" value="CAT-like_dom_sf"/>
</dbReference>
<feature type="non-terminal residue" evidence="2">
    <location>
        <position position="431"/>
    </location>
</feature>
<dbReference type="AlphaFoldDB" id="S8DG17"/>
<keyword evidence="3" id="KW-1185">Reference proteome</keyword>
<dbReference type="PANTHER" id="PTHR31147">
    <property type="entry name" value="ACYL TRANSFERASE 4"/>
    <property type="match status" value="1"/>
</dbReference>
<evidence type="ECO:0000313" key="2">
    <source>
        <dbReference type="EMBL" id="EPS61753.1"/>
    </source>
</evidence>